<evidence type="ECO:0000313" key="3">
    <source>
        <dbReference type="Proteomes" id="UP000784294"/>
    </source>
</evidence>
<reference evidence="2" key="1">
    <citation type="submission" date="2018-11" db="EMBL/GenBank/DDBJ databases">
        <authorList>
            <consortium name="Pathogen Informatics"/>
        </authorList>
    </citation>
    <scope>NUCLEOTIDE SEQUENCE</scope>
</reference>
<keyword evidence="3" id="KW-1185">Reference proteome</keyword>
<proteinExistence type="predicted"/>
<organism evidence="2 3">
    <name type="scientific">Protopolystoma xenopodis</name>
    <dbReference type="NCBI Taxonomy" id="117903"/>
    <lineage>
        <taxon>Eukaryota</taxon>
        <taxon>Metazoa</taxon>
        <taxon>Spiralia</taxon>
        <taxon>Lophotrochozoa</taxon>
        <taxon>Platyhelminthes</taxon>
        <taxon>Monogenea</taxon>
        <taxon>Polyopisthocotylea</taxon>
        <taxon>Polystomatidea</taxon>
        <taxon>Polystomatidae</taxon>
        <taxon>Protopolystoma</taxon>
    </lineage>
</organism>
<feature type="compositionally biased region" description="Polar residues" evidence="1">
    <location>
        <begin position="15"/>
        <end position="31"/>
    </location>
</feature>
<dbReference type="EMBL" id="CAAALY010060133">
    <property type="protein sequence ID" value="VEL23126.1"/>
    <property type="molecule type" value="Genomic_DNA"/>
</dbReference>
<feature type="region of interest" description="Disordered" evidence="1">
    <location>
        <begin position="1"/>
        <end position="75"/>
    </location>
</feature>
<sequence>MFEEIDRMLFDAPLATTSPPTTINQQTSATAEVSVPGPLNYDDNGKKGEASGRAGSLEHLRKGIFTSRQPMGQMKQLRRARILGQQGRQLKTSLN</sequence>
<name>A0A448WY36_9PLAT</name>
<dbReference type="Proteomes" id="UP000784294">
    <property type="component" value="Unassembled WGS sequence"/>
</dbReference>
<accession>A0A448WY36</accession>
<dbReference type="AlphaFoldDB" id="A0A448WY36"/>
<evidence type="ECO:0000313" key="2">
    <source>
        <dbReference type="EMBL" id="VEL23126.1"/>
    </source>
</evidence>
<evidence type="ECO:0000256" key="1">
    <source>
        <dbReference type="SAM" id="MobiDB-lite"/>
    </source>
</evidence>
<protein>
    <submittedName>
        <fullName evidence="2">Uncharacterized protein</fullName>
    </submittedName>
</protein>
<comment type="caution">
    <text evidence="2">The sequence shown here is derived from an EMBL/GenBank/DDBJ whole genome shotgun (WGS) entry which is preliminary data.</text>
</comment>
<gene>
    <name evidence="2" type="ORF">PXEA_LOCUS16566</name>
</gene>
<feature type="compositionally biased region" description="Basic and acidic residues" evidence="1">
    <location>
        <begin position="43"/>
        <end position="61"/>
    </location>
</feature>